<proteinExistence type="predicted"/>
<keyword evidence="6" id="KW-0464">Manganese</keyword>
<comment type="cofactor">
    <cofactor evidence="2">
        <name>Mg(2+)</name>
        <dbReference type="ChEBI" id="CHEBI:18420"/>
    </cofactor>
</comment>
<sequence>MMKIAVIPGDGIGPEVIGQAVRTLHEVAPTVETSYFDLGARNYRATGRLLDPETLDEIRHHDAILLGAIGDPTVPAGTLERGILLEMRFALDHHINLRPTKTMPGAPRVLAGDANLDLLVVREGTEGPYTGNGGALRVGTPHEVATEVSVNTRFGVDRLLREAFERATVRRHRLTIVHKPNVLAFAGSLWTRAADELAVLYPDVEVDHMLVDAAMLHLVTNPARFDVIATDNLFGDLITDLTSALGGGVGLAASANIDGSRRNPGMFEPVHGSAPDIAGRGVADPTAAILSVALMLHHLGLSREANTIDQAVQDHIASRGQESCPTEQIGEQIRSRVASGPLTPPHRLPAASSQ</sequence>
<name>A0AAX3YP63_RHOOP</name>
<dbReference type="PANTHER" id="PTHR43275">
    <property type="entry name" value="D-MALATE DEHYDROGENASE [DECARBOXYLATING]"/>
    <property type="match status" value="1"/>
</dbReference>
<dbReference type="InterPro" id="IPR019818">
    <property type="entry name" value="IsoCit/isopropylmalate_DH_CS"/>
</dbReference>
<evidence type="ECO:0000256" key="7">
    <source>
        <dbReference type="SAM" id="MobiDB-lite"/>
    </source>
</evidence>
<dbReference type="PANTHER" id="PTHR43275:SF1">
    <property type="entry name" value="D-MALATE DEHYDROGENASE [DECARBOXYLATING]"/>
    <property type="match status" value="1"/>
</dbReference>
<evidence type="ECO:0000313" key="10">
    <source>
        <dbReference type="EMBL" id="WLF51028.1"/>
    </source>
</evidence>
<feature type="region of interest" description="Disordered" evidence="7">
    <location>
        <begin position="332"/>
        <end position="354"/>
    </location>
</feature>
<dbReference type="GO" id="GO:0051287">
    <property type="term" value="F:NAD binding"/>
    <property type="evidence" value="ECO:0007669"/>
    <property type="project" value="InterPro"/>
</dbReference>
<dbReference type="Proteomes" id="UP001231166">
    <property type="component" value="Chromosome"/>
</dbReference>
<evidence type="ECO:0000313" key="11">
    <source>
        <dbReference type="Proteomes" id="UP001066327"/>
    </source>
</evidence>
<dbReference type="SMART" id="SM01329">
    <property type="entry name" value="Iso_dh"/>
    <property type="match status" value="1"/>
</dbReference>
<evidence type="ECO:0000259" key="8">
    <source>
        <dbReference type="SMART" id="SM01329"/>
    </source>
</evidence>
<dbReference type="EMBL" id="CP130953">
    <property type="protein sequence ID" value="WLF51028.1"/>
    <property type="molecule type" value="Genomic_DNA"/>
</dbReference>
<dbReference type="EC" id="1.1.1.85" evidence="10"/>
<gene>
    <name evidence="9" type="ORF">O4328_25385</name>
    <name evidence="10" type="ORF">Q5707_19745</name>
</gene>
<evidence type="ECO:0000313" key="12">
    <source>
        <dbReference type="Proteomes" id="UP001231166"/>
    </source>
</evidence>
<dbReference type="Proteomes" id="UP001066327">
    <property type="component" value="Unassembled WGS sequence"/>
</dbReference>
<reference evidence="10" key="2">
    <citation type="submission" date="2023-07" db="EMBL/GenBank/DDBJ databases">
        <title>Genomic analysis of Rhodococcus opacus VOC-14 with glycol ethers degradation activity.</title>
        <authorList>
            <person name="Narkevich D.A."/>
            <person name="Hlushen A.M."/>
            <person name="Akhremchuk A.E."/>
            <person name="Sikolenko M.A."/>
            <person name="Valentovich L.N."/>
        </authorList>
    </citation>
    <scope>NUCLEOTIDE SEQUENCE</scope>
    <source>
        <strain evidence="10">VOC-14</strain>
    </source>
</reference>
<dbReference type="Pfam" id="PF00180">
    <property type="entry name" value="Iso_dh"/>
    <property type="match status" value="1"/>
</dbReference>
<dbReference type="RefSeq" id="WP_231137932.1">
    <property type="nucleotide sequence ID" value="NZ_CP009111.1"/>
</dbReference>
<feature type="domain" description="Isopropylmalate dehydrogenase-like" evidence="8">
    <location>
        <begin position="3"/>
        <end position="333"/>
    </location>
</feature>
<dbReference type="PROSITE" id="PS00470">
    <property type="entry name" value="IDH_IMDH"/>
    <property type="match status" value="1"/>
</dbReference>
<evidence type="ECO:0000256" key="2">
    <source>
        <dbReference type="ARBA" id="ARBA00001946"/>
    </source>
</evidence>
<evidence type="ECO:0000313" key="9">
    <source>
        <dbReference type="EMBL" id="MCZ4586978.1"/>
    </source>
</evidence>
<keyword evidence="4 10" id="KW-0560">Oxidoreductase</keyword>
<dbReference type="Gene3D" id="3.40.718.10">
    <property type="entry name" value="Isopropylmalate Dehydrogenase"/>
    <property type="match status" value="1"/>
</dbReference>
<evidence type="ECO:0000256" key="6">
    <source>
        <dbReference type="ARBA" id="ARBA00023211"/>
    </source>
</evidence>
<evidence type="ECO:0000256" key="3">
    <source>
        <dbReference type="ARBA" id="ARBA00022723"/>
    </source>
</evidence>
<protein>
    <submittedName>
        <fullName evidence="10">3-isopropylmalate dehydrogenase</fullName>
        <ecNumber evidence="10">1.1.1.85</ecNumber>
    </submittedName>
</protein>
<dbReference type="EMBL" id="JAPWIS010000014">
    <property type="protein sequence ID" value="MCZ4586978.1"/>
    <property type="molecule type" value="Genomic_DNA"/>
</dbReference>
<comment type="cofactor">
    <cofactor evidence="1">
        <name>Mn(2+)</name>
        <dbReference type="ChEBI" id="CHEBI:29035"/>
    </cofactor>
</comment>
<keyword evidence="11" id="KW-1185">Reference proteome</keyword>
<reference evidence="9" key="1">
    <citation type="submission" date="2022-12" db="EMBL/GenBank/DDBJ databases">
        <authorList>
            <person name="Krivoruchko A.V."/>
            <person name="Elkin A."/>
        </authorList>
    </citation>
    <scope>NUCLEOTIDE SEQUENCE</scope>
    <source>
        <strain evidence="9">IEGM 249</strain>
    </source>
</reference>
<dbReference type="GO" id="GO:0003862">
    <property type="term" value="F:3-isopropylmalate dehydrogenase activity"/>
    <property type="evidence" value="ECO:0007669"/>
    <property type="project" value="UniProtKB-EC"/>
</dbReference>
<dbReference type="InterPro" id="IPR024084">
    <property type="entry name" value="IsoPropMal-DH-like_dom"/>
</dbReference>
<dbReference type="NCBIfam" id="NF002898">
    <property type="entry name" value="PRK03437.1"/>
    <property type="match status" value="1"/>
</dbReference>
<keyword evidence="3" id="KW-0479">Metal-binding</keyword>
<organism evidence="10 12">
    <name type="scientific">Rhodococcus opacus</name>
    <name type="common">Nocardia opaca</name>
    <dbReference type="NCBI Taxonomy" id="37919"/>
    <lineage>
        <taxon>Bacteria</taxon>
        <taxon>Bacillati</taxon>
        <taxon>Actinomycetota</taxon>
        <taxon>Actinomycetes</taxon>
        <taxon>Mycobacteriales</taxon>
        <taxon>Nocardiaceae</taxon>
        <taxon>Rhodococcus</taxon>
    </lineage>
</organism>
<dbReference type="GO" id="GO:0000287">
    <property type="term" value="F:magnesium ion binding"/>
    <property type="evidence" value="ECO:0007669"/>
    <property type="project" value="InterPro"/>
</dbReference>
<dbReference type="SUPFAM" id="SSF53659">
    <property type="entry name" value="Isocitrate/Isopropylmalate dehydrogenase-like"/>
    <property type="match status" value="1"/>
</dbReference>
<accession>A0AAX3YP63</accession>
<evidence type="ECO:0000256" key="5">
    <source>
        <dbReference type="ARBA" id="ARBA00023027"/>
    </source>
</evidence>
<dbReference type="InterPro" id="IPR050501">
    <property type="entry name" value="ICDH/IPMDH"/>
</dbReference>
<evidence type="ECO:0000256" key="4">
    <source>
        <dbReference type="ARBA" id="ARBA00023002"/>
    </source>
</evidence>
<dbReference type="AlphaFoldDB" id="A0AAX3YP63"/>
<evidence type="ECO:0000256" key="1">
    <source>
        <dbReference type="ARBA" id="ARBA00001936"/>
    </source>
</evidence>
<keyword evidence="5" id="KW-0520">NAD</keyword>